<sequence length="959" mass="111077">MELLRVAVVLFAVLATFFITSRIIPPIFTNDQKPEPDRQWPQWPETWPKPLPTKTYSPDNWWSLLWTTPTPSYSEATTQNSSIDSATESTSTVWIESQTTTTVAWPQISSTESSNQDELEDFRLPRNVVPKRYMIDLNVSMKTLEYNGTVVIECQALGTTSQITLHENVTMIQWLEVKDLTSGRDIKSGYSFGRFNFLTLHFKQPIPTNHTFIIKIGFLKKLPPREEVYPGVYYSTYINETFISTTFEPNFARSAFPCFDEPALKATFEMRVSVEIEYSVFFNSKEIQKTKDAWWSHYLARDVESTAWKTVKFDPTPIMSTYLVAFTIGHFECKEVFREELKPTVRVCKLAGTSHDLKTPLKVYTEAVDFFADLFELPHEVPKVDVVGLPSHHAAIEQWGLVTIMESLIFVNQSQGPRAIRPLVHVGSHEIAHFYFGNLVTMDWWNAYWIKESMAVYMQVYFTDSQYPLLNGTAQLIKKADKQRPKEAYYNTLAVQPKNVPEDLEAYYKANSDLFYERGAATLRMLHRYLKQKSPRNEDLFFTALKNFLRMHEFGVVDDTDFWKVFSDVSGEDIEAMMTGWMTQKGFPMVEVKLSSHEGIRELILTQKRFLLDKESDPDHTFWDIPIEYYYWHPNCTTCKNRTRSFHLKNATKKILGDPVAKGQIASFPIFNPGQYGYYIVKYCQQLFSNLMTVFKKMDVVDKIMILSDTSLLVQAREYEVARFLSLLAKCVQETDVLVQEFIEETINSVRKWLENTEESRAVIHDFNNALKLIFDIYKAPHEAFAFVKKMHETAITKDYTFTLPKDDPCIKIFENATQSPKNHQNPTAPQIMKKFFKQATHRNLLEKTFQAYSNQKCKSCQKIVQHAFVNHFNSISNSLYNNSSAADLSALANLIRTVFIKSGDFKTLKAFMANHKKLMVKLEPYLGNLKDTVRKKNKSTRSITMWTQSWKRESGVVI</sequence>
<dbReference type="Pfam" id="PF17900">
    <property type="entry name" value="Peptidase_M1_N"/>
    <property type="match status" value="1"/>
</dbReference>
<keyword evidence="16" id="KW-1185">Reference proteome</keyword>
<evidence type="ECO:0000256" key="2">
    <source>
        <dbReference type="ARBA" id="ARBA00022438"/>
    </source>
</evidence>
<dbReference type="Gene3D" id="1.10.390.10">
    <property type="entry name" value="Neutral Protease Domain 2"/>
    <property type="match status" value="1"/>
</dbReference>
<dbReference type="GO" id="GO:0005615">
    <property type="term" value="C:extracellular space"/>
    <property type="evidence" value="ECO:0007669"/>
    <property type="project" value="TreeGrafter"/>
</dbReference>
<comment type="similarity">
    <text evidence="1 11">Belongs to the peptidase M1 family.</text>
</comment>
<feature type="site" description="Transition state stabilizer" evidence="10">
    <location>
        <position position="516"/>
    </location>
</feature>
<dbReference type="InterPro" id="IPR014782">
    <property type="entry name" value="Peptidase_M1_dom"/>
</dbReference>
<dbReference type="PANTHER" id="PTHR11533">
    <property type="entry name" value="PROTEASE M1 ZINC METALLOPROTEASE"/>
    <property type="match status" value="1"/>
</dbReference>
<dbReference type="GO" id="GO:0042277">
    <property type="term" value="F:peptide binding"/>
    <property type="evidence" value="ECO:0007669"/>
    <property type="project" value="TreeGrafter"/>
</dbReference>
<dbReference type="Gene3D" id="2.60.40.1910">
    <property type="match status" value="1"/>
</dbReference>
<keyword evidence="4 9" id="KW-0479">Metal-binding</keyword>
<feature type="domain" description="Aminopeptidase N-like N-terminal" evidence="14">
    <location>
        <begin position="129"/>
        <end position="323"/>
    </location>
</feature>
<dbReference type="Proteomes" id="UP000298663">
    <property type="component" value="Unassembled WGS sequence"/>
</dbReference>
<keyword evidence="6 9" id="KW-0862">Zinc</keyword>
<keyword evidence="3 11" id="KW-0645">Protease</keyword>
<dbReference type="InterPro" id="IPR050344">
    <property type="entry name" value="Peptidase_M1_aminopeptidases"/>
</dbReference>
<feature type="domain" description="Peptidase M1 membrane alanine aminopeptidase" evidence="12">
    <location>
        <begin position="362"/>
        <end position="581"/>
    </location>
</feature>
<keyword evidence="2 11" id="KW-0031">Aminopeptidase</keyword>
<evidence type="ECO:0000256" key="5">
    <source>
        <dbReference type="ARBA" id="ARBA00022801"/>
    </source>
</evidence>
<dbReference type="OrthoDB" id="10031169at2759"/>
<dbReference type="Pfam" id="PF11838">
    <property type="entry name" value="ERAP1_C"/>
    <property type="match status" value="1"/>
</dbReference>
<dbReference type="GO" id="GO:0006508">
    <property type="term" value="P:proteolysis"/>
    <property type="evidence" value="ECO:0007669"/>
    <property type="project" value="UniProtKB-KW"/>
</dbReference>
<dbReference type="PANTHER" id="PTHR11533:SF174">
    <property type="entry name" value="PUROMYCIN-SENSITIVE AMINOPEPTIDASE-RELATED"/>
    <property type="match status" value="1"/>
</dbReference>
<reference evidence="15 16" key="2">
    <citation type="journal article" date="2019" name="G3 (Bethesda)">
        <title>Hybrid Assembly of the Genome of the Entomopathogenic Nematode Steinernema carpocapsae Identifies the X-Chromosome.</title>
        <authorList>
            <person name="Serra L."/>
            <person name="Macchietto M."/>
            <person name="Macias-Munoz A."/>
            <person name="McGill C.J."/>
            <person name="Rodriguez I.M."/>
            <person name="Rodriguez B."/>
            <person name="Murad R."/>
            <person name="Mortazavi A."/>
        </authorList>
    </citation>
    <scope>NUCLEOTIDE SEQUENCE [LARGE SCALE GENOMIC DNA]</scope>
    <source>
        <strain evidence="15 16">ALL</strain>
    </source>
</reference>
<evidence type="ECO:0000256" key="3">
    <source>
        <dbReference type="ARBA" id="ARBA00022670"/>
    </source>
</evidence>
<dbReference type="GO" id="GO:0005737">
    <property type="term" value="C:cytoplasm"/>
    <property type="evidence" value="ECO:0007669"/>
    <property type="project" value="TreeGrafter"/>
</dbReference>
<evidence type="ECO:0000256" key="9">
    <source>
        <dbReference type="PIRSR" id="PIRSR634016-3"/>
    </source>
</evidence>
<feature type="binding site" evidence="9">
    <location>
        <position position="433"/>
    </location>
    <ligand>
        <name>Zn(2+)</name>
        <dbReference type="ChEBI" id="CHEBI:29105"/>
        <note>catalytic</note>
    </ligand>
</feature>
<keyword evidence="7 11" id="KW-0482">Metalloprotease</keyword>
<name>A0A4U5LRC8_STECR</name>
<dbReference type="SUPFAM" id="SSF63737">
    <property type="entry name" value="Leukotriene A4 hydrolase N-terminal domain"/>
    <property type="match status" value="1"/>
</dbReference>
<feature type="binding site" evidence="9">
    <location>
        <position position="452"/>
    </location>
    <ligand>
        <name>Zn(2+)</name>
        <dbReference type="ChEBI" id="CHEBI:29105"/>
        <note>catalytic</note>
    </ligand>
</feature>
<dbReference type="Gene3D" id="1.25.50.20">
    <property type="match status" value="1"/>
</dbReference>
<dbReference type="InterPro" id="IPR034016">
    <property type="entry name" value="M1_APN-typ"/>
</dbReference>
<dbReference type="GO" id="GO:0043171">
    <property type="term" value="P:peptide catabolic process"/>
    <property type="evidence" value="ECO:0007669"/>
    <property type="project" value="TreeGrafter"/>
</dbReference>
<dbReference type="PRINTS" id="PR00756">
    <property type="entry name" value="ALADIPTASE"/>
</dbReference>
<accession>A0A4U5LRC8</accession>
<evidence type="ECO:0000256" key="8">
    <source>
        <dbReference type="PIRSR" id="PIRSR634016-1"/>
    </source>
</evidence>
<evidence type="ECO:0000313" key="15">
    <source>
        <dbReference type="EMBL" id="TKR58539.1"/>
    </source>
</evidence>
<gene>
    <name evidence="15" type="ORF">L596_029968</name>
</gene>
<evidence type="ECO:0000259" key="14">
    <source>
        <dbReference type="Pfam" id="PF17900"/>
    </source>
</evidence>
<dbReference type="GO" id="GO:0008270">
    <property type="term" value="F:zinc ion binding"/>
    <property type="evidence" value="ECO:0007669"/>
    <property type="project" value="UniProtKB-UniRule"/>
</dbReference>
<dbReference type="AlphaFoldDB" id="A0A4U5LRC8"/>
<evidence type="ECO:0000256" key="10">
    <source>
        <dbReference type="PIRSR" id="PIRSR634016-4"/>
    </source>
</evidence>
<dbReference type="EMBL" id="AZBU02000013">
    <property type="protein sequence ID" value="TKR58539.1"/>
    <property type="molecule type" value="Genomic_DNA"/>
</dbReference>
<comment type="cofactor">
    <cofactor evidence="9 11">
        <name>Zn(2+)</name>
        <dbReference type="ChEBI" id="CHEBI:29105"/>
    </cofactor>
    <text evidence="9 11">Binds 1 zinc ion per subunit.</text>
</comment>
<dbReference type="CDD" id="cd09601">
    <property type="entry name" value="M1_APN-Q_like"/>
    <property type="match status" value="1"/>
</dbReference>
<feature type="active site" description="Proton acceptor" evidence="8">
    <location>
        <position position="430"/>
    </location>
</feature>
<proteinExistence type="inferred from homology"/>
<reference evidence="15 16" key="1">
    <citation type="journal article" date="2015" name="Genome Biol.">
        <title>Comparative genomics of Steinernema reveals deeply conserved gene regulatory networks.</title>
        <authorList>
            <person name="Dillman A.R."/>
            <person name="Macchietto M."/>
            <person name="Porter C.F."/>
            <person name="Rogers A."/>
            <person name="Williams B."/>
            <person name="Antoshechkin I."/>
            <person name="Lee M.M."/>
            <person name="Goodwin Z."/>
            <person name="Lu X."/>
            <person name="Lewis E.E."/>
            <person name="Goodrich-Blair H."/>
            <person name="Stock S.P."/>
            <person name="Adams B.J."/>
            <person name="Sternberg P.W."/>
            <person name="Mortazavi A."/>
        </authorList>
    </citation>
    <scope>NUCLEOTIDE SEQUENCE [LARGE SCALE GENOMIC DNA]</scope>
    <source>
        <strain evidence="15 16">ALL</strain>
    </source>
</reference>
<keyword evidence="5 11" id="KW-0378">Hydrolase</keyword>
<evidence type="ECO:0000259" key="12">
    <source>
        <dbReference type="Pfam" id="PF01433"/>
    </source>
</evidence>
<dbReference type="InterPro" id="IPR024571">
    <property type="entry name" value="ERAP1-like_C_dom"/>
</dbReference>
<dbReference type="GO" id="GO:0016020">
    <property type="term" value="C:membrane"/>
    <property type="evidence" value="ECO:0007669"/>
    <property type="project" value="TreeGrafter"/>
</dbReference>
<feature type="binding site" evidence="9">
    <location>
        <position position="429"/>
    </location>
    <ligand>
        <name>Zn(2+)</name>
        <dbReference type="ChEBI" id="CHEBI:29105"/>
        <note>catalytic</note>
    </ligand>
</feature>
<dbReference type="Pfam" id="PF01433">
    <property type="entry name" value="Peptidase_M1"/>
    <property type="match status" value="1"/>
</dbReference>
<evidence type="ECO:0000256" key="6">
    <source>
        <dbReference type="ARBA" id="ARBA00022833"/>
    </source>
</evidence>
<dbReference type="EC" id="3.4.11.-" evidence="11"/>
<evidence type="ECO:0000256" key="4">
    <source>
        <dbReference type="ARBA" id="ARBA00022723"/>
    </source>
</evidence>
<dbReference type="InterPro" id="IPR045357">
    <property type="entry name" value="Aminopeptidase_N-like_N"/>
</dbReference>
<dbReference type="InterPro" id="IPR042097">
    <property type="entry name" value="Aminopeptidase_N-like_N_sf"/>
</dbReference>
<organism evidence="15 16">
    <name type="scientific">Steinernema carpocapsae</name>
    <name type="common">Entomopathogenic nematode</name>
    <dbReference type="NCBI Taxonomy" id="34508"/>
    <lineage>
        <taxon>Eukaryota</taxon>
        <taxon>Metazoa</taxon>
        <taxon>Ecdysozoa</taxon>
        <taxon>Nematoda</taxon>
        <taxon>Chromadorea</taxon>
        <taxon>Rhabditida</taxon>
        <taxon>Tylenchina</taxon>
        <taxon>Panagrolaimomorpha</taxon>
        <taxon>Strongyloidoidea</taxon>
        <taxon>Steinernematidae</taxon>
        <taxon>Steinernema</taxon>
    </lineage>
</organism>
<dbReference type="InterPro" id="IPR027268">
    <property type="entry name" value="Peptidase_M4/M1_CTD_sf"/>
</dbReference>
<feature type="domain" description="ERAP1-like C-terminal" evidence="13">
    <location>
        <begin position="670"/>
        <end position="773"/>
    </location>
</feature>
<evidence type="ECO:0000259" key="13">
    <source>
        <dbReference type="Pfam" id="PF11838"/>
    </source>
</evidence>
<evidence type="ECO:0000256" key="7">
    <source>
        <dbReference type="ARBA" id="ARBA00023049"/>
    </source>
</evidence>
<dbReference type="STRING" id="34508.A0A4U5LRC8"/>
<evidence type="ECO:0000256" key="11">
    <source>
        <dbReference type="RuleBase" id="RU364040"/>
    </source>
</evidence>
<dbReference type="SUPFAM" id="SSF55486">
    <property type="entry name" value="Metalloproteases ('zincins'), catalytic domain"/>
    <property type="match status" value="1"/>
</dbReference>
<comment type="caution">
    <text evidence="15">The sequence shown here is derived from an EMBL/GenBank/DDBJ whole genome shotgun (WGS) entry which is preliminary data.</text>
</comment>
<protein>
    <recommendedName>
        <fullName evidence="11">Aminopeptidase</fullName>
        <ecNumber evidence="11">3.4.11.-</ecNumber>
    </recommendedName>
</protein>
<dbReference type="Gene3D" id="2.60.40.1730">
    <property type="entry name" value="tricorn interacting facor f3 domain"/>
    <property type="match status" value="1"/>
</dbReference>
<dbReference type="GO" id="GO:0070006">
    <property type="term" value="F:metalloaminopeptidase activity"/>
    <property type="evidence" value="ECO:0007669"/>
    <property type="project" value="TreeGrafter"/>
</dbReference>
<evidence type="ECO:0000256" key="1">
    <source>
        <dbReference type="ARBA" id="ARBA00010136"/>
    </source>
</evidence>
<dbReference type="InterPro" id="IPR001930">
    <property type="entry name" value="Peptidase_M1"/>
</dbReference>
<evidence type="ECO:0000313" key="16">
    <source>
        <dbReference type="Proteomes" id="UP000298663"/>
    </source>
</evidence>